<comment type="cofactor">
    <cofactor evidence="1">
        <name>Zn(2+)</name>
        <dbReference type="ChEBI" id="CHEBI:29105"/>
    </cofactor>
</comment>
<dbReference type="EMBL" id="CP017415">
    <property type="protein sequence ID" value="AOU98393.1"/>
    <property type="molecule type" value="Genomic_DNA"/>
</dbReference>
<evidence type="ECO:0000259" key="5">
    <source>
        <dbReference type="Pfam" id="PF24827"/>
    </source>
</evidence>
<dbReference type="Proteomes" id="UP000095401">
    <property type="component" value="Chromosome"/>
</dbReference>
<evidence type="ECO:0000256" key="1">
    <source>
        <dbReference type="ARBA" id="ARBA00001947"/>
    </source>
</evidence>
<dbReference type="GO" id="GO:0016811">
    <property type="term" value="F:hydrolase activity, acting on carbon-nitrogen (but not peptide) bonds, in linear amides"/>
    <property type="evidence" value="ECO:0007669"/>
    <property type="project" value="InterPro"/>
</dbReference>
<dbReference type="SUPFAM" id="SSF53187">
    <property type="entry name" value="Zn-dependent exopeptidases"/>
    <property type="match status" value="1"/>
</dbReference>
<reference evidence="7" key="1">
    <citation type="submission" date="2016-09" db="EMBL/GenBank/DDBJ databases">
        <title>Acidihalobacter prosperus F5.</title>
        <authorList>
            <person name="Khaleque H.N."/>
            <person name="Ramsay J.P."/>
            <person name="Kaksonen A.H."/>
            <person name="Boxall N.J."/>
            <person name="Watkin E.L.J."/>
        </authorList>
    </citation>
    <scope>NUCLEOTIDE SEQUENCE [LARGE SCALE GENOMIC DNA]</scope>
    <source>
        <strain evidence="7">F5</strain>
    </source>
</reference>
<dbReference type="AlphaFoldDB" id="A0A1D8IPK9"/>
<evidence type="ECO:0000313" key="6">
    <source>
        <dbReference type="EMBL" id="AOU98393.1"/>
    </source>
</evidence>
<dbReference type="InterPro" id="IPR055438">
    <property type="entry name" value="AstE_AspA_cat"/>
</dbReference>
<dbReference type="PANTHER" id="PTHR37326">
    <property type="entry name" value="BLL3975 PROTEIN"/>
    <property type="match status" value="1"/>
</dbReference>
<dbReference type="Pfam" id="PF24827">
    <property type="entry name" value="AstE_AspA_cat"/>
    <property type="match status" value="1"/>
</dbReference>
<evidence type="ECO:0000256" key="2">
    <source>
        <dbReference type="ARBA" id="ARBA00022723"/>
    </source>
</evidence>
<gene>
    <name evidence="6" type="ORF">BI364_10855</name>
</gene>
<dbReference type="GO" id="GO:0016788">
    <property type="term" value="F:hydrolase activity, acting on ester bonds"/>
    <property type="evidence" value="ECO:0007669"/>
    <property type="project" value="InterPro"/>
</dbReference>
<proteinExistence type="predicted"/>
<keyword evidence="3" id="KW-0378">Hydrolase</keyword>
<dbReference type="GO" id="GO:0046872">
    <property type="term" value="F:metal ion binding"/>
    <property type="evidence" value="ECO:0007669"/>
    <property type="project" value="UniProtKB-KW"/>
</dbReference>
<evidence type="ECO:0000256" key="3">
    <source>
        <dbReference type="ARBA" id="ARBA00022801"/>
    </source>
</evidence>
<keyword evidence="4" id="KW-0862">Zinc</keyword>
<keyword evidence="2" id="KW-0479">Metal-binding</keyword>
<organism evidence="6 7">
    <name type="scientific">Acidihalobacter yilgarnensis</name>
    <dbReference type="NCBI Taxonomy" id="2819280"/>
    <lineage>
        <taxon>Bacteria</taxon>
        <taxon>Pseudomonadati</taxon>
        <taxon>Pseudomonadota</taxon>
        <taxon>Gammaproteobacteria</taxon>
        <taxon>Chromatiales</taxon>
        <taxon>Ectothiorhodospiraceae</taxon>
        <taxon>Acidihalobacter</taxon>
    </lineage>
</organism>
<feature type="domain" description="Succinylglutamate desuccinylase/Aspartoacylase catalytic" evidence="5">
    <location>
        <begin position="45"/>
        <end position="224"/>
    </location>
</feature>
<dbReference type="Gene3D" id="3.40.630.10">
    <property type="entry name" value="Zn peptidases"/>
    <property type="match status" value="1"/>
</dbReference>
<evidence type="ECO:0000256" key="4">
    <source>
        <dbReference type="ARBA" id="ARBA00022833"/>
    </source>
</evidence>
<dbReference type="CDD" id="cd06251">
    <property type="entry name" value="M14_ASTE_ASPA-like"/>
    <property type="match status" value="1"/>
</dbReference>
<dbReference type="PANTHER" id="PTHR37326:SF2">
    <property type="entry name" value="SUCCINYLGLUTAMATE DESUCCINYLASE_ASPARTOACYLASE FAMILY PROTEIN"/>
    <property type="match status" value="1"/>
</dbReference>
<dbReference type="RefSeq" id="WP_070078754.1">
    <property type="nucleotide sequence ID" value="NZ_CP017415.1"/>
</dbReference>
<sequence length="350" mass="37967">MRDDFEILGQRLRPGTRSEIELPLPPLYTHTPLPLRLHVVHGRKPGPRLLVCAAVHGDEINGVEIIRRLLDHRQLDRLRGTLIAAPVVNVYGLISQDRYLPDRRDLNRSFPGSDHGSLAARIANSFLNEVVARCSHGIDLHTGAVHRTNLPQIRANLDDPEIDRLARAFGVSVLLNGELPEGSLRQAAAAIGVPILLYEAGEALRFDDLSVRVGIGGVLNVMRALDMLPASRRPGRATPRPFVARSSSWVRAPASGILRSYATLGSHVTQGALLGTVADPFGDNESEIRAPADGVIIGRTQIPLVHEGEALYHLARFKAPEAVANSLEIFQGEPSLGADFQAPQIAEPTS</sequence>
<keyword evidence="7" id="KW-1185">Reference proteome</keyword>
<dbReference type="PIRSF" id="PIRSF039012">
    <property type="entry name" value="ASP"/>
    <property type="match status" value="1"/>
</dbReference>
<evidence type="ECO:0000313" key="7">
    <source>
        <dbReference type="Proteomes" id="UP000095401"/>
    </source>
</evidence>
<dbReference type="KEGG" id="aprs:BI364_10855"/>
<dbReference type="InterPro" id="IPR043795">
    <property type="entry name" value="N-alpha-Ac-DABA-like"/>
</dbReference>
<dbReference type="InterPro" id="IPR053138">
    <property type="entry name" value="N-alpha-Ac-DABA_deacetylase"/>
</dbReference>
<accession>A0A1D8IPK9</accession>
<protein>
    <submittedName>
        <fullName evidence="6">Succinylglutamate desuccinylase</fullName>
    </submittedName>
</protein>
<name>A0A1D8IPK9_9GAMM</name>